<evidence type="ECO:0000259" key="4">
    <source>
        <dbReference type="Pfam" id="PF14389"/>
    </source>
</evidence>
<reference evidence="5" key="1">
    <citation type="journal article" date="2013" name="J. Plant Res.">
        <title>Effect of fungi and light on seed germination of three Opuntia species from semiarid lands of central Mexico.</title>
        <authorList>
            <person name="Delgado-Sanchez P."/>
            <person name="Jimenez-Bremont J.F."/>
            <person name="Guerrero-Gonzalez Mde L."/>
            <person name="Flores J."/>
        </authorList>
    </citation>
    <scope>NUCLEOTIDE SEQUENCE</scope>
    <source>
        <tissue evidence="5">Cladode</tissue>
    </source>
</reference>
<dbReference type="PANTHER" id="PTHR23054:SF53">
    <property type="entry name" value="OS06G0704100 PROTEIN"/>
    <property type="match status" value="1"/>
</dbReference>
<evidence type="ECO:0000259" key="3">
    <source>
        <dbReference type="Pfam" id="PF04784"/>
    </source>
</evidence>
<dbReference type="InterPro" id="IPR006869">
    <property type="entry name" value="DUF547"/>
</dbReference>
<organism evidence="5">
    <name type="scientific">Opuntia streptacantha</name>
    <name type="common">Prickly pear cactus</name>
    <name type="synonym">Opuntia cardona</name>
    <dbReference type="NCBI Taxonomy" id="393608"/>
    <lineage>
        <taxon>Eukaryota</taxon>
        <taxon>Viridiplantae</taxon>
        <taxon>Streptophyta</taxon>
        <taxon>Embryophyta</taxon>
        <taxon>Tracheophyta</taxon>
        <taxon>Spermatophyta</taxon>
        <taxon>Magnoliopsida</taxon>
        <taxon>eudicotyledons</taxon>
        <taxon>Gunneridae</taxon>
        <taxon>Pentapetalae</taxon>
        <taxon>Caryophyllales</taxon>
        <taxon>Cactineae</taxon>
        <taxon>Cactaceae</taxon>
        <taxon>Opuntioideae</taxon>
        <taxon>Opuntia</taxon>
    </lineage>
</organism>
<accession>A0A7C9E2X1</accession>
<feature type="domain" description="Ternary complex factor MIP1 leucine-zipper" evidence="4">
    <location>
        <begin position="69"/>
        <end position="145"/>
    </location>
</feature>
<evidence type="ECO:0000256" key="2">
    <source>
        <dbReference type="SAM" id="MobiDB-lite"/>
    </source>
</evidence>
<protein>
    <recommendedName>
        <fullName evidence="6">Ternary complex factor MIP1 leucine-zipper domain-containing protein</fullName>
    </recommendedName>
</protein>
<evidence type="ECO:0008006" key="6">
    <source>
        <dbReference type="Google" id="ProtNLM"/>
    </source>
</evidence>
<dbReference type="Pfam" id="PF14389">
    <property type="entry name" value="Lzipper-MIP1"/>
    <property type="match status" value="1"/>
</dbReference>
<reference evidence="5" key="2">
    <citation type="submission" date="2020-07" db="EMBL/GenBank/DDBJ databases">
        <authorList>
            <person name="Vera ALvarez R."/>
            <person name="Arias-Moreno D.M."/>
            <person name="Jimenez-Jacinto V."/>
            <person name="Jimenez-Bremont J.F."/>
            <person name="Swaminathan K."/>
            <person name="Moose S.P."/>
            <person name="Guerrero-Gonzalez M.L."/>
            <person name="Marino-Ramirez L."/>
            <person name="Landsman D."/>
            <person name="Rodriguez-Kessler M."/>
            <person name="Delgado-Sanchez P."/>
        </authorList>
    </citation>
    <scope>NUCLEOTIDE SEQUENCE</scope>
    <source>
        <tissue evidence="5">Cladode</tissue>
    </source>
</reference>
<proteinExistence type="predicted"/>
<dbReference type="PANTHER" id="PTHR23054">
    <property type="entry name" value="TERNARY COMPLEX FACTOR MIP1, LEUCINE-ZIPPER-RELATED"/>
    <property type="match status" value="1"/>
</dbReference>
<dbReference type="AlphaFoldDB" id="A0A7C9E2X1"/>
<evidence type="ECO:0000256" key="1">
    <source>
        <dbReference type="SAM" id="Coils"/>
    </source>
</evidence>
<dbReference type="EMBL" id="GISG01192932">
    <property type="protein sequence ID" value="MBA4656607.1"/>
    <property type="molecule type" value="Transcribed_RNA"/>
</dbReference>
<feature type="coiled-coil region" evidence="1">
    <location>
        <begin position="70"/>
        <end position="148"/>
    </location>
</feature>
<dbReference type="Pfam" id="PF04784">
    <property type="entry name" value="DUF547"/>
    <property type="match status" value="1"/>
</dbReference>
<feature type="domain" description="DUF547" evidence="3">
    <location>
        <begin position="338"/>
        <end position="359"/>
    </location>
</feature>
<evidence type="ECO:0000313" key="5">
    <source>
        <dbReference type="EMBL" id="MBA4656607.1"/>
    </source>
</evidence>
<sequence length="365" mass="41714">MAETSALLPTSARSKNDSTIEHPAMTPGDNSSETEMNEVQMHCHPFEMSDIIAAGNSRYYGRHDGPCAYKFQLEKDVQSLQKELQEEKELHSTLEGAIDNKFLELTTSHFPRRTIELLSTIAALETTVSELEEEIVSLSYQLSQERNERKLAEYRLLRTFSKETSSPLQEDHRSLEKHTESYDRGNFERLTKEVSFKGLWNQPNRLSEEMVRCMRSIFISFAESAPPSKLPPMDSPSSPHAHVPSTPSWSLSEHLMVPMWMKSPQIDFPHDSEVLGTDNVFDPYKVSGKLSWVDIGRYGLATEVSWMAVGKRQLEYAAGSLRRYRILVEQLARVNPIQLSCDEKLAFWINLYNALIMHVSFLHSV</sequence>
<dbReference type="InterPro" id="IPR025757">
    <property type="entry name" value="MIP1_Leuzipper"/>
</dbReference>
<name>A0A7C9E2X1_OPUST</name>
<keyword evidence="1" id="KW-0175">Coiled coil</keyword>
<feature type="region of interest" description="Disordered" evidence="2">
    <location>
        <begin position="1"/>
        <end position="36"/>
    </location>
</feature>